<dbReference type="Proteomes" id="UP001221757">
    <property type="component" value="Unassembled WGS sequence"/>
</dbReference>
<comment type="caution">
    <text evidence="2">The sequence shown here is derived from an EMBL/GenBank/DDBJ whole genome shotgun (WGS) entry which is preliminary data.</text>
</comment>
<feature type="compositionally biased region" description="Low complexity" evidence="1">
    <location>
        <begin position="195"/>
        <end position="211"/>
    </location>
</feature>
<protein>
    <submittedName>
        <fullName evidence="2">Uncharacterized protein</fullName>
    </submittedName>
</protein>
<keyword evidence="3" id="KW-1185">Reference proteome</keyword>
<feature type="compositionally biased region" description="Low complexity" evidence="1">
    <location>
        <begin position="680"/>
        <end position="690"/>
    </location>
</feature>
<evidence type="ECO:0000313" key="3">
    <source>
        <dbReference type="Proteomes" id="UP001221757"/>
    </source>
</evidence>
<feature type="compositionally biased region" description="Low complexity" evidence="1">
    <location>
        <begin position="173"/>
        <end position="187"/>
    </location>
</feature>
<accession>A0AAD7FU32</accession>
<feature type="compositionally biased region" description="Low complexity" evidence="1">
    <location>
        <begin position="31"/>
        <end position="44"/>
    </location>
</feature>
<reference evidence="2" key="1">
    <citation type="submission" date="2023-03" db="EMBL/GenBank/DDBJ databases">
        <title>Massive genome expansion in bonnet fungi (Mycena s.s.) driven by repeated elements and novel gene families across ecological guilds.</title>
        <authorList>
            <consortium name="Lawrence Berkeley National Laboratory"/>
            <person name="Harder C.B."/>
            <person name="Miyauchi S."/>
            <person name="Viragh M."/>
            <person name="Kuo A."/>
            <person name="Thoen E."/>
            <person name="Andreopoulos B."/>
            <person name="Lu D."/>
            <person name="Skrede I."/>
            <person name="Drula E."/>
            <person name="Henrissat B."/>
            <person name="Morin E."/>
            <person name="Kohler A."/>
            <person name="Barry K."/>
            <person name="LaButti K."/>
            <person name="Morin E."/>
            <person name="Salamov A."/>
            <person name="Lipzen A."/>
            <person name="Mereny Z."/>
            <person name="Hegedus B."/>
            <person name="Baldrian P."/>
            <person name="Stursova M."/>
            <person name="Weitz H."/>
            <person name="Taylor A."/>
            <person name="Grigoriev I.V."/>
            <person name="Nagy L.G."/>
            <person name="Martin F."/>
            <person name="Kauserud H."/>
        </authorList>
    </citation>
    <scope>NUCLEOTIDE SEQUENCE</scope>
    <source>
        <strain evidence="2">CBHHK067</strain>
    </source>
</reference>
<gene>
    <name evidence="2" type="ORF">B0H17DRAFT_1216235</name>
</gene>
<organism evidence="2 3">
    <name type="scientific">Mycena rosella</name>
    <name type="common">Pink bonnet</name>
    <name type="synonym">Agaricus rosellus</name>
    <dbReference type="NCBI Taxonomy" id="1033263"/>
    <lineage>
        <taxon>Eukaryota</taxon>
        <taxon>Fungi</taxon>
        <taxon>Dikarya</taxon>
        <taxon>Basidiomycota</taxon>
        <taxon>Agaricomycotina</taxon>
        <taxon>Agaricomycetes</taxon>
        <taxon>Agaricomycetidae</taxon>
        <taxon>Agaricales</taxon>
        <taxon>Marasmiineae</taxon>
        <taxon>Mycenaceae</taxon>
        <taxon>Mycena</taxon>
    </lineage>
</organism>
<dbReference type="AlphaFoldDB" id="A0AAD7FU32"/>
<dbReference type="EMBL" id="JARKIE010000409">
    <property type="protein sequence ID" value="KAJ7643192.1"/>
    <property type="molecule type" value="Genomic_DNA"/>
</dbReference>
<evidence type="ECO:0000313" key="2">
    <source>
        <dbReference type="EMBL" id="KAJ7643192.1"/>
    </source>
</evidence>
<feature type="region of interest" description="Disordered" evidence="1">
    <location>
        <begin position="162"/>
        <end position="266"/>
    </location>
</feature>
<feature type="region of interest" description="Disordered" evidence="1">
    <location>
        <begin position="22"/>
        <end position="44"/>
    </location>
</feature>
<feature type="region of interest" description="Disordered" evidence="1">
    <location>
        <begin position="680"/>
        <end position="718"/>
    </location>
</feature>
<sequence length="718" mass="73031">MSKTKTPLSGLHFERIPVNTYTTSNVKGKGTAPRSPSSASTTSTASSTNAFAALSVYGDSATVDEQLALELMGLDADSFEDSTGGDISSSDVVVSCWTTSSSSTVVLGAPSLTALAPPLAPPAAPNADSTLCDATDIQFFFDPDDDLPMPAAPRVAVLDTATAARTSNPPSPAADSTTTTAPGAGSPFLTPIPVPSGTAAVPSAAPSSTGSKLTDPPATTNIPRRRESASSAFLHGPSARLPRRAPEPPAPIPTTTAPTPTTIATASPAPTTAVPAMPQPLAQAAPTAAFTTVVTRGAARRAAAITAPDFSPSLPPGMLVPAAHHAAQHMPAPRPLPAPLVVTPAPSAAPAPIGTHLPAALPQAVQPQAAPLPAPDAGGLVPAVGAVGAAARIAPTAAAAALRGTPLPAFSHFPLDTPGIYSPDATTARDNVTPRLLNGWDALAGGKFFVFEWDGRPHSVNSTTIEDLKAAISHITGNPAPLVGPPDAANPASRSAPFMYLVRGVSDADAQLLLHCRVWNLIGGTTLFAIPYDSPSSPFLFTLDRFSFGPQDGTEVADIVVTAINEDHNAHTLLALNHDNYPAAVDPMAHFAASVRVTPVSLQNAGGRSRTAWNVTASPPSTTVANNRAWVSTVSSIKFYSIMHHFAQAISPPQFCSGCKSPGHIVARCPLPALPGWYSKPPSAPEASSSNTGGSWGERGAADEGTETAVADAPTSSS</sequence>
<name>A0AAD7FU32_MYCRO</name>
<evidence type="ECO:0000256" key="1">
    <source>
        <dbReference type="SAM" id="MobiDB-lite"/>
    </source>
</evidence>
<proteinExistence type="predicted"/>
<feature type="compositionally biased region" description="Low complexity" evidence="1">
    <location>
        <begin position="253"/>
        <end position="266"/>
    </location>
</feature>